<sequence length="75" mass="8781">MLFPLPRSESYGDKQLHVRCVVLQAQIWFPWDIRTFDFHPQSAIADSSDMEVTWDVSADDPSMAHPFPETFPWKQ</sequence>
<comment type="caution">
    <text evidence="1">The sequence shown here is derived from an EMBL/GenBank/DDBJ whole genome shotgun (WGS) entry which is preliminary data.</text>
</comment>
<proteinExistence type="predicted"/>
<keyword evidence="2" id="KW-1185">Reference proteome</keyword>
<accession>A0A151P0B4</accession>
<dbReference type="AlphaFoldDB" id="A0A151P0B4"/>
<organism evidence="1 2">
    <name type="scientific">Alligator mississippiensis</name>
    <name type="common">American alligator</name>
    <dbReference type="NCBI Taxonomy" id="8496"/>
    <lineage>
        <taxon>Eukaryota</taxon>
        <taxon>Metazoa</taxon>
        <taxon>Chordata</taxon>
        <taxon>Craniata</taxon>
        <taxon>Vertebrata</taxon>
        <taxon>Euteleostomi</taxon>
        <taxon>Archelosauria</taxon>
        <taxon>Archosauria</taxon>
        <taxon>Crocodylia</taxon>
        <taxon>Alligatoridae</taxon>
        <taxon>Alligatorinae</taxon>
        <taxon>Alligator</taxon>
    </lineage>
</organism>
<evidence type="ECO:0000313" key="2">
    <source>
        <dbReference type="Proteomes" id="UP000050525"/>
    </source>
</evidence>
<gene>
    <name evidence="1" type="ORF">Y1Q_0019031</name>
</gene>
<protein>
    <submittedName>
        <fullName evidence="1">Uncharacterized protein</fullName>
    </submittedName>
</protein>
<dbReference type="Proteomes" id="UP000050525">
    <property type="component" value="Unassembled WGS sequence"/>
</dbReference>
<evidence type="ECO:0000313" key="1">
    <source>
        <dbReference type="EMBL" id="KYO42528.1"/>
    </source>
</evidence>
<name>A0A151P0B4_ALLMI</name>
<reference evidence="1 2" key="1">
    <citation type="journal article" date="2012" name="Genome Biol.">
        <title>Sequencing three crocodilian genomes to illuminate the evolution of archosaurs and amniotes.</title>
        <authorList>
            <person name="St John J.A."/>
            <person name="Braun E.L."/>
            <person name="Isberg S.R."/>
            <person name="Miles L.G."/>
            <person name="Chong A.Y."/>
            <person name="Gongora J."/>
            <person name="Dalzell P."/>
            <person name="Moran C."/>
            <person name="Bed'hom B."/>
            <person name="Abzhanov A."/>
            <person name="Burgess S.C."/>
            <person name="Cooksey A.M."/>
            <person name="Castoe T.A."/>
            <person name="Crawford N.G."/>
            <person name="Densmore L.D."/>
            <person name="Drew J.C."/>
            <person name="Edwards S.V."/>
            <person name="Faircloth B.C."/>
            <person name="Fujita M.K."/>
            <person name="Greenwold M.J."/>
            <person name="Hoffmann F.G."/>
            <person name="Howard J.M."/>
            <person name="Iguchi T."/>
            <person name="Janes D.E."/>
            <person name="Khan S.Y."/>
            <person name="Kohno S."/>
            <person name="de Koning A.J."/>
            <person name="Lance S.L."/>
            <person name="McCarthy F.M."/>
            <person name="McCormack J.E."/>
            <person name="Merchant M.E."/>
            <person name="Peterson D.G."/>
            <person name="Pollock D.D."/>
            <person name="Pourmand N."/>
            <person name="Raney B.J."/>
            <person name="Roessler K.A."/>
            <person name="Sanford J.R."/>
            <person name="Sawyer R.H."/>
            <person name="Schmidt C.J."/>
            <person name="Triplett E.W."/>
            <person name="Tuberville T.D."/>
            <person name="Venegas-Anaya M."/>
            <person name="Howard J.T."/>
            <person name="Jarvis E.D."/>
            <person name="Guillette L.J.Jr."/>
            <person name="Glenn T.C."/>
            <person name="Green R.E."/>
            <person name="Ray D.A."/>
        </authorList>
    </citation>
    <scope>NUCLEOTIDE SEQUENCE [LARGE SCALE GENOMIC DNA]</scope>
    <source>
        <strain evidence="1">KSC_2009_1</strain>
    </source>
</reference>
<dbReference type="EMBL" id="AKHW03001391">
    <property type="protein sequence ID" value="KYO42528.1"/>
    <property type="molecule type" value="Genomic_DNA"/>
</dbReference>